<sequence length="72" mass="8618">MFKKIWKSLARMCRNRGNNKKSYNYQSAQTDYLTIRHRSKAEINLVSLDDGQTEFRTPFTTRLGRKVIHLRK</sequence>
<comment type="caution">
    <text evidence="1">The sequence shown here is derived from an EMBL/GenBank/DDBJ whole genome shotgun (WGS) entry which is preliminary data.</text>
</comment>
<evidence type="ECO:0000313" key="1">
    <source>
        <dbReference type="EMBL" id="KZS06508.1"/>
    </source>
</evidence>
<name>A0A164P4K5_9CRUS</name>
<reference evidence="1 2" key="1">
    <citation type="submission" date="2016-03" db="EMBL/GenBank/DDBJ databases">
        <title>EvidentialGene: Evidence-directed Construction of Genes on Genomes.</title>
        <authorList>
            <person name="Gilbert D.G."/>
            <person name="Choi J.-H."/>
            <person name="Mockaitis K."/>
            <person name="Colbourne J."/>
            <person name="Pfrender M."/>
        </authorList>
    </citation>
    <scope>NUCLEOTIDE SEQUENCE [LARGE SCALE GENOMIC DNA]</scope>
    <source>
        <strain evidence="1 2">Xinb3</strain>
        <tissue evidence="1">Complete organism</tissue>
    </source>
</reference>
<proteinExistence type="predicted"/>
<gene>
    <name evidence="1" type="ORF">APZ42_030016</name>
</gene>
<dbReference type="EMBL" id="LRGB01002700">
    <property type="protein sequence ID" value="KZS06508.1"/>
    <property type="molecule type" value="Genomic_DNA"/>
</dbReference>
<dbReference type="Proteomes" id="UP000076858">
    <property type="component" value="Unassembled WGS sequence"/>
</dbReference>
<keyword evidence="2" id="KW-1185">Reference proteome</keyword>
<protein>
    <submittedName>
        <fullName evidence="1">Uncharacterized protein</fullName>
    </submittedName>
</protein>
<accession>A0A164P4K5</accession>
<evidence type="ECO:0000313" key="2">
    <source>
        <dbReference type="Proteomes" id="UP000076858"/>
    </source>
</evidence>
<dbReference type="AlphaFoldDB" id="A0A164P4K5"/>
<organism evidence="1 2">
    <name type="scientific">Daphnia magna</name>
    <dbReference type="NCBI Taxonomy" id="35525"/>
    <lineage>
        <taxon>Eukaryota</taxon>
        <taxon>Metazoa</taxon>
        <taxon>Ecdysozoa</taxon>
        <taxon>Arthropoda</taxon>
        <taxon>Crustacea</taxon>
        <taxon>Branchiopoda</taxon>
        <taxon>Diplostraca</taxon>
        <taxon>Cladocera</taxon>
        <taxon>Anomopoda</taxon>
        <taxon>Daphniidae</taxon>
        <taxon>Daphnia</taxon>
    </lineage>
</organism>